<reference evidence="1" key="1">
    <citation type="submission" date="2020-03" db="EMBL/GenBank/DDBJ databases">
        <title>The deep terrestrial virosphere.</title>
        <authorList>
            <person name="Holmfeldt K."/>
            <person name="Nilsson E."/>
            <person name="Simone D."/>
            <person name="Lopez-Fernandez M."/>
            <person name="Wu X."/>
            <person name="de Brujin I."/>
            <person name="Lundin D."/>
            <person name="Andersson A."/>
            <person name="Bertilsson S."/>
            <person name="Dopson M."/>
        </authorList>
    </citation>
    <scope>NUCLEOTIDE SEQUENCE</scope>
    <source>
        <strain evidence="1">TM448A00373</strain>
        <strain evidence="2">TM448B00195</strain>
    </source>
</reference>
<evidence type="ECO:0000313" key="1">
    <source>
        <dbReference type="EMBL" id="QJA46331.1"/>
    </source>
</evidence>
<accession>A0A6H1ZFY0</accession>
<sequence length="387" mass="41990">MQRKYFRNAVYPIIANYEEVKGLKKGDTLNRPYRNTLTVKTVGTDGAITRQTITDTNEALSIATKKEVTFYIEAYDEIQTNYATRNLYADDAGMALKLYIDGDVLGEYDQAASTVDDGDLGGTDALGFTLTVDNILSVFGKARKKLDRLNIPESDRWAILSPEFCDVLYQYLAGKESTLGDSTGQNGNIGKYGGFTLYKSNGLGWSASLLMGDIATENDTLVIAGVTFTFKATCTTAGDIDIKTTAATQATAITTAFNNTTGYAAEVGAAATYFEVTADNRTLLEGIVASVSSATVSFKGEGVGWVAVSETFTEDTSVFTTALEIQHNLFGQGRPIDLVIQKYPTVQPQVRSGYIGKDIINWILLGIKTFIEGTKQIVDVQVRSESF</sequence>
<dbReference type="EMBL" id="MT144597">
    <property type="protein sequence ID" value="QJH94183.1"/>
    <property type="molecule type" value="Genomic_DNA"/>
</dbReference>
<protein>
    <submittedName>
        <fullName evidence="1">Putative capsid protein</fullName>
    </submittedName>
</protein>
<gene>
    <name evidence="1" type="ORF">TM448A00373_0038</name>
    <name evidence="2" type="ORF">TM448B00195_0023</name>
</gene>
<proteinExistence type="predicted"/>
<evidence type="ECO:0000313" key="2">
    <source>
        <dbReference type="EMBL" id="QJH94183.1"/>
    </source>
</evidence>
<name>A0A6H1ZFY0_9ZZZZ</name>
<dbReference type="EMBL" id="MT144007">
    <property type="protein sequence ID" value="QJA46331.1"/>
    <property type="molecule type" value="Genomic_DNA"/>
</dbReference>
<organism evidence="1">
    <name type="scientific">viral metagenome</name>
    <dbReference type="NCBI Taxonomy" id="1070528"/>
    <lineage>
        <taxon>unclassified sequences</taxon>
        <taxon>metagenomes</taxon>
        <taxon>organismal metagenomes</taxon>
    </lineage>
</organism>
<dbReference type="AlphaFoldDB" id="A0A6H1ZFY0"/>